<keyword evidence="5" id="KW-0238">DNA-binding</keyword>
<dbReference type="InterPro" id="IPR001631">
    <property type="entry name" value="TopoI"/>
</dbReference>
<dbReference type="PRINTS" id="PR00416">
    <property type="entry name" value="EUTPISMRASEI"/>
</dbReference>
<accession>A0A840IEY0</accession>
<evidence type="ECO:0000259" key="7">
    <source>
        <dbReference type="Pfam" id="PF01028"/>
    </source>
</evidence>
<protein>
    <recommendedName>
        <fullName evidence="3">DNA topoisomerase</fullName>
        <ecNumber evidence="3">5.6.2.1</ecNumber>
    </recommendedName>
</protein>
<dbReference type="Proteomes" id="UP000585272">
    <property type="component" value="Unassembled WGS sequence"/>
</dbReference>
<evidence type="ECO:0000256" key="5">
    <source>
        <dbReference type="ARBA" id="ARBA00023125"/>
    </source>
</evidence>
<dbReference type="RefSeq" id="WP_183343289.1">
    <property type="nucleotide sequence ID" value="NZ_JACHNU010000004.1"/>
</dbReference>
<comment type="catalytic activity">
    <reaction evidence="1">
        <text>ATP-independent breakage of single-stranded DNA, followed by passage and rejoining.</text>
        <dbReference type="EC" id="5.6.2.1"/>
    </reaction>
</comment>
<dbReference type="InterPro" id="IPR011010">
    <property type="entry name" value="DNA_brk_join_enz"/>
</dbReference>
<dbReference type="AlphaFoldDB" id="A0A840IEY0"/>
<comment type="caution">
    <text evidence="9">The sequence shown here is derived from an EMBL/GenBank/DDBJ whole genome shotgun (WGS) entry which is preliminary data.</text>
</comment>
<keyword evidence="6 9" id="KW-0413">Isomerase</keyword>
<evidence type="ECO:0000313" key="9">
    <source>
        <dbReference type="EMBL" id="MBB4663567.1"/>
    </source>
</evidence>
<reference evidence="9 10" key="1">
    <citation type="submission" date="2020-08" db="EMBL/GenBank/DDBJ databases">
        <title>Genomic Encyclopedia of Archaeal and Bacterial Type Strains, Phase II (KMG-II): from individual species to whole genera.</title>
        <authorList>
            <person name="Goeker M."/>
        </authorList>
    </citation>
    <scope>NUCLEOTIDE SEQUENCE [LARGE SCALE GENOMIC DNA]</scope>
    <source>
        <strain evidence="9 10">DSM 23288</strain>
    </source>
</reference>
<dbReference type="Pfam" id="PF21338">
    <property type="entry name" value="Top1B_N_bact"/>
    <property type="match status" value="1"/>
</dbReference>
<evidence type="ECO:0000256" key="2">
    <source>
        <dbReference type="ARBA" id="ARBA00006645"/>
    </source>
</evidence>
<dbReference type="EC" id="5.6.2.1" evidence="3"/>
<dbReference type="Gene3D" id="3.90.15.10">
    <property type="entry name" value="Topoisomerase I, Chain A, domain 3"/>
    <property type="match status" value="1"/>
</dbReference>
<evidence type="ECO:0000256" key="6">
    <source>
        <dbReference type="ARBA" id="ARBA00023235"/>
    </source>
</evidence>
<dbReference type="InterPro" id="IPR049331">
    <property type="entry name" value="Top1B_N_bact"/>
</dbReference>
<feature type="domain" description="DNA topoisomerase I catalytic core eukaryotic-type" evidence="7">
    <location>
        <begin position="83"/>
        <end position="289"/>
    </location>
</feature>
<dbReference type="GO" id="GO:0003677">
    <property type="term" value="F:DNA binding"/>
    <property type="evidence" value="ECO:0007669"/>
    <property type="project" value="UniProtKB-KW"/>
</dbReference>
<dbReference type="PROSITE" id="PS52038">
    <property type="entry name" value="TOPO_IB_2"/>
    <property type="match status" value="1"/>
</dbReference>
<dbReference type="InterPro" id="IPR014711">
    <property type="entry name" value="TopoI_cat_a-hlx-sub_euk"/>
</dbReference>
<dbReference type="GO" id="GO:0003917">
    <property type="term" value="F:DNA topoisomerase type I (single strand cut, ATP-independent) activity"/>
    <property type="evidence" value="ECO:0007669"/>
    <property type="project" value="UniProtKB-EC"/>
</dbReference>
<dbReference type="Pfam" id="PF01028">
    <property type="entry name" value="Topoisom_I"/>
    <property type="match status" value="1"/>
</dbReference>
<sequence>MTRTRRVDCSSPGITRLRRGRGFRYVGSDGEPISDEATIDRIRALAIPPAWTDVWICTDPLGHIQATGVDAAGRKQYRYHDAWRRRRDAAKFDAMVAFARALPALRRRVRDDLRGDGIDRVRVLACAVRLLDVGFFRIGSDDYAQQNETYGLTTLLRRHVRIDGEVLVFDYAAKHGMRRIQQVLDGDAGEIVRALKRRRGGGPELLAYKQRGRWVDVKADDVNGYLKEAAGGDFSAKDFRTWNATALMAVTLAVRAEQAGSRASRRRIVTAAVREVAAFLGNTPAVARRSYVDPRVIDRFDSGLTIAEALAAPAEPDPDEPAELRPIDERVRRAVLDLIAGEEEAPGVERID</sequence>
<evidence type="ECO:0000256" key="3">
    <source>
        <dbReference type="ARBA" id="ARBA00012891"/>
    </source>
</evidence>
<gene>
    <name evidence="9" type="ORF">BDZ31_003162</name>
</gene>
<comment type="similarity">
    <text evidence="2">Belongs to the type IB topoisomerase family.</text>
</comment>
<proteinExistence type="inferred from homology"/>
<name>A0A840IEY0_9ACTN</name>
<organism evidence="9 10">
    <name type="scientific">Conexibacter arvalis</name>
    <dbReference type="NCBI Taxonomy" id="912552"/>
    <lineage>
        <taxon>Bacteria</taxon>
        <taxon>Bacillati</taxon>
        <taxon>Actinomycetota</taxon>
        <taxon>Thermoleophilia</taxon>
        <taxon>Solirubrobacterales</taxon>
        <taxon>Conexibacteraceae</taxon>
        <taxon>Conexibacter</taxon>
    </lineage>
</organism>
<keyword evidence="4" id="KW-0799">Topoisomerase</keyword>
<keyword evidence="10" id="KW-1185">Reference proteome</keyword>
<evidence type="ECO:0000256" key="4">
    <source>
        <dbReference type="ARBA" id="ARBA00023029"/>
    </source>
</evidence>
<feature type="domain" description="DNA topoisomerase IB N-terminal" evidence="8">
    <location>
        <begin position="22"/>
        <end position="70"/>
    </location>
</feature>
<dbReference type="InterPro" id="IPR013500">
    <property type="entry name" value="TopoI_cat_euk"/>
</dbReference>
<dbReference type="InterPro" id="IPR035447">
    <property type="entry name" value="DNA_topo_I_N_sf"/>
</dbReference>
<dbReference type="Gene3D" id="3.30.66.10">
    <property type="entry name" value="DNA topoisomerase I domain"/>
    <property type="match status" value="1"/>
</dbReference>
<dbReference type="GO" id="GO:0006265">
    <property type="term" value="P:DNA topological change"/>
    <property type="evidence" value="ECO:0007669"/>
    <property type="project" value="InterPro"/>
</dbReference>
<dbReference type="Gene3D" id="1.10.132.120">
    <property type="match status" value="1"/>
</dbReference>
<dbReference type="SUPFAM" id="SSF56349">
    <property type="entry name" value="DNA breaking-rejoining enzymes"/>
    <property type="match status" value="1"/>
</dbReference>
<evidence type="ECO:0000256" key="1">
    <source>
        <dbReference type="ARBA" id="ARBA00000213"/>
    </source>
</evidence>
<evidence type="ECO:0000313" key="10">
    <source>
        <dbReference type="Proteomes" id="UP000585272"/>
    </source>
</evidence>
<dbReference type="EMBL" id="JACHNU010000004">
    <property type="protein sequence ID" value="MBB4663567.1"/>
    <property type="molecule type" value="Genomic_DNA"/>
</dbReference>
<evidence type="ECO:0000259" key="8">
    <source>
        <dbReference type="Pfam" id="PF21338"/>
    </source>
</evidence>
<dbReference type="SUPFAM" id="SSF55869">
    <property type="entry name" value="DNA topoisomerase I domain"/>
    <property type="match status" value="1"/>
</dbReference>